<dbReference type="RefSeq" id="XP_003866231.1">
    <property type="nucleotide sequence ID" value="XM_003866183.1"/>
</dbReference>
<dbReference type="OrthoDB" id="4084022at2759"/>
<keyword evidence="3" id="KW-1185">Reference proteome</keyword>
<dbReference type="EMBL" id="HE681719">
    <property type="protein sequence ID" value="CCG20791.1"/>
    <property type="molecule type" value="Genomic_DNA"/>
</dbReference>
<sequence length="125" mass="14670">MSGSLSTRVMNMKFMQKAENTKANENHEEQRRMLDDVSEWMLPHSAKILKMAQRKPKIEVLGYGFIMNDRSYTTRKSWTNEKDVADSDDYDPSRSRQNESGELSTLWRKRKPDGSPNRDNKRRAT</sequence>
<feature type="region of interest" description="Disordered" evidence="1">
    <location>
        <begin position="76"/>
        <end position="125"/>
    </location>
</feature>
<dbReference type="KEGG" id="cot:CORT_0A04030"/>
<feature type="compositionally biased region" description="Basic and acidic residues" evidence="1">
    <location>
        <begin position="78"/>
        <end position="99"/>
    </location>
</feature>
<proteinExistence type="predicted"/>
<evidence type="ECO:0000313" key="2">
    <source>
        <dbReference type="EMBL" id="CCG20791.1"/>
    </source>
</evidence>
<evidence type="ECO:0000256" key="1">
    <source>
        <dbReference type="SAM" id="MobiDB-lite"/>
    </source>
</evidence>
<dbReference type="Pfam" id="PF10175">
    <property type="entry name" value="MPP6"/>
    <property type="match status" value="1"/>
</dbReference>
<dbReference type="HOGENOM" id="CLU_151464_0_0_1"/>
<name>H8WWG7_CANO9</name>
<reference evidence="2 3" key="1">
    <citation type="journal article" date="2012" name="PLoS ONE">
        <title>Sequence and analysis of the genome of the pathogenic yeast Candida orthopsilosis.</title>
        <authorList>
            <person name="Riccombeni A."/>
            <person name="Vidanes G."/>
            <person name="Proux-Wera E."/>
            <person name="Wolfe K.H."/>
            <person name="Butler G."/>
        </authorList>
    </citation>
    <scope>NUCLEOTIDE SEQUENCE [LARGE SCALE GENOMIC DNA]</scope>
    <source>
        <strain evidence="2 3">Co 90-125</strain>
    </source>
</reference>
<dbReference type="GeneID" id="14537584"/>
<gene>
    <name evidence="2" type="ORF">CORT_0A04030</name>
</gene>
<evidence type="ECO:0000313" key="3">
    <source>
        <dbReference type="Proteomes" id="UP000005018"/>
    </source>
</evidence>
<organism evidence="2 3">
    <name type="scientific">Candida orthopsilosis (strain 90-125)</name>
    <name type="common">Yeast</name>
    <dbReference type="NCBI Taxonomy" id="1136231"/>
    <lineage>
        <taxon>Eukaryota</taxon>
        <taxon>Fungi</taxon>
        <taxon>Dikarya</taxon>
        <taxon>Ascomycota</taxon>
        <taxon>Saccharomycotina</taxon>
        <taxon>Pichiomycetes</taxon>
        <taxon>Debaryomycetaceae</taxon>
        <taxon>Candida/Lodderomyces clade</taxon>
        <taxon>Candida</taxon>
    </lineage>
</organism>
<dbReference type="eggNOG" id="ENOG502SFE2">
    <property type="taxonomic scope" value="Eukaryota"/>
</dbReference>
<dbReference type="AlphaFoldDB" id="H8WWG7"/>
<protein>
    <submittedName>
        <fullName evidence="2">Uncharacterized protein</fullName>
    </submittedName>
</protein>
<dbReference type="Proteomes" id="UP000005018">
    <property type="component" value="Chromosome 1"/>
</dbReference>
<accession>H8WWG7</accession>